<name>B0D8X1_LACBS</name>
<feature type="region of interest" description="Disordered" evidence="1">
    <location>
        <begin position="226"/>
        <end position="250"/>
    </location>
</feature>
<dbReference type="Proteomes" id="UP000001194">
    <property type="component" value="Unassembled WGS sequence"/>
</dbReference>
<feature type="compositionally biased region" description="Low complexity" evidence="1">
    <location>
        <begin position="234"/>
        <end position="250"/>
    </location>
</feature>
<evidence type="ECO:0000256" key="2">
    <source>
        <dbReference type="SAM" id="Phobius"/>
    </source>
</evidence>
<proteinExistence type="predicted"/>
<keyword evidence="2" id="KW-0812">Transmembrane</keyword>
<dbReference type="AlphaFoldDB" id="B0D8X1"/>
<evidence type="ECO:0000256" key="1">
    <source>
        <dbReference type="SAM" id="MobiDB-lite"/>
    </source>
</evidence>
<keyword evidence="2" id="KW-0472">Membrane</keyword>
<keyword evidence="4" id="KW-1185">Reference proteome</keyword>
<accession>B0D8X1</accession>
<evidence type="ECO:0000313" key="3">
    <source>
        <dbReference type="EMBL" id="EDR08917.1"/>
    </source>
</evidence>
<dbReference type="RefSeq" id="XP_001880230.1">
    <property type="nucleotide sequence ID" value="XM_001880195.1"/>
</dbReference>
<dbReference type="KEGG" id="lbc:LACBIDRAFT_296478"/>
<evidence type="ECO:0000313" key="4">
    <source>
        <dbReference type="Proteomes" id="UP000001194"/>
    </source>
</evidence>
<reference evidence="3 4" key="1">
    <citation type="journal article" date="2008" name="Nature">
        <title>The genome of Laccaria bicolor provides insights into mycorrhizal symbiosis.</title>
        <authorList>
            <person name="Martin F."/>
            <person name="Aerts A."/>
            <person name="Ahren D."/>
            <person name="Brun A."/>
            <person name="Danchin E.G.J."/>
            <person name="Duchaussoy F."/>
            <person name="Gibon J."/>
            <person name="Kohler A."/>
            <person name="Lindquist E."/>
            <person name="Pereda V."/>
            <person name="Salamov A."/>
            <person name="Shapiro H.J."/>
            <person name="Wuyts J."/>
            <person name="Blaudez D."/>
            <person name="Buee M."/>
            <person name="Brokstein P."/>
            <person name="Canbaeck B."/>
            <person name="Cohen D."/>
            <person name="Courty P.E."/>
            <person name="Coutinho P.M."/>
            <person name="Delaruelle C."/>
            <person name="Detter J.C."/>
            <person name="Deveau A."/>
            <person name="DiFazio S."/>
            <person name="Duplessis S."/>
            <person name="Fraissinet-Tachet L."/>
            <person name="Lucic E."/>
            <person name="Frey-Klett P."/>
            <person name="Fourrey C."/>
            <person name="Feussner I."/>
            <person name="Gay G."/>
            <person name="Grimwood J."/>
            <person name="Hoegger P.J."/>
            <person name="Jain P."/>
            <person name="Kilaru S."/>
            <person name="Labbe J."/>
            <person name="Lin Y.C."/>
            <person name="Legue V."/>
            <person name="Le Tacon F."/>
            <person name="Marmeisse R."/>
            <person name="Melayah D."/>
            <person name="Montanini B."/>
            <person name="Muratet M."/>
            <person name="Nehls U."/>
            <person name="Niculita-Hirzel H."/>
            <person name="Oudot-Le Secq M.P."/>
            <person name="Peter M."/>
            <person name="Quesneville H."/>
            <person name="Rajashekar B."/>
            <person name="Reich M."/>
            <person name="Rouhier N."/>
            <person name="Schmutz J."/>
            <person name="Yin T."/>
            <person name="Chalot M."/>
            <person name="Henrissat B."/>
            <person name="Kuees U."/>
            <person name="Lucas S."/>
            <person name="Van de Peer Y."/>
            <person name="Podila G.K."/>
            <person name="Polle A."/>
            <person name="Pukkila P.J."/>
            <person name="Richardson P.M."/>
            <person name="Rouze P."/>
            <person name="Sanders I.R."/>
            <person name="Stajich J.E."/>
            <person name="Tunlid A."/>
            <person name="Tuskan G."/>
            <person name="Grigoriev I.V."/>
        </authorList>
    </citation>
    <scope>NUCLEOTIDE SEQUENCE [LARGE SCALE GENOMIC DNA]</scope>
    <source>
        <strain evidence="4">S238N-H82 / ATCC MYA-4686</strain>
    </source>
</reference>
<gene>
    <name evidence="3" type="ORF">LACBIDRAFT_296478</name>
</gene>
<dbReference type="HOGENOM" id="CLU_072376_0_0_1"/>
<dbReference type="GeneID" id="6076115"/>
<organism evidence="4">
    <name type="scientific">Laccaria bicolor (strain S238N-H82 / ATCC MYA-4686)</name>
    <name type="common">Bicoloured deceiver</name>
    <name type="synonym">Laccaria laccata var. bicolor</name>
    <dbReference type="NCBI Taxonomy" id="486041"/>
    <lineage>
        <taxon>Eukaryota</taxon>
        <taxon>Fungi</taxon>
        <taxon>Dikarya</taxon>
        <taxon>Basidiomycota</taxon>
        <taxon>Agaricomycotina</taxon>
        <taxon>Agaricomycetes</taxon>
        <taxon>Agaricomycetidae</taxon>
        <taxon>Agaricales</taxon>
        <taxon>Agaricineae</taxon>
        <taxon>Hydnangiaceae</taxon>
        <taxon>Laccaria</taxon>
    </lineage>
</organism>
<protein>
    <submittedName>
        <fullName evidence="3">Predicted protein</fullName>
    </submittedName>
</protein>
<dbReference type="OrthoDB" id="2502792at2759"/>
<feature type="transmembrane region" description="Helical" evidence="2">
    <location>
        <begin position="84"/>
        <end position="102"/>
    </location>
</feature>
<feature type="transmembrane region" description="Helical" evidence="2">
    <location>
        <begin position="46"/>
        <end position="64"/>
    </location>
</feature>
<feature type="transmembrane region" description="Helical" evidence="2">
    <location>
        <begin position="114"/>
        <end position="133"/>
    </location>
</feature>
<dbReference type="InParanoid" id="B0D8X1"/>
<sequence>MPDVCSCLSRLIPVYRGAEITRFAVQASTTNMTLLEYLADVLPSPIYSFLLTFMSNVLNLFTAFLRLATTLYSQGPFEWNAQTLLPPIISILAAYLALASLYRTTSWMFRTGMWFVKWSIILAALLATTGWFMENTQGNTIGNYMSIGGSVWKYVADSTQKTPLGSSSSRSRKARPKPWELFERHREWQYQEREVGHDDLPDFIKNIVDGAKAVFERGDWQWVIGGSDQRKSDTTSGSKRSSRSSNSRSR</sequence>
<keyword evidence="2" id="KW-1133">Transmembrane helix</keyword>
<dbReference type="EMBL" id="DS547100">
    <property type="protein sequence ID" value="EDR08917.1"/>
    <property type="molecule type" value="Genomic_DNA"/>
</dbReference>